<sequence length="247" mass="26424">MEAGGRRELIIGRRKASIKPKCGRLVGFSSGGENPHGVKAVTGGQRCAVALWFTLDPMYRELTISLAIRDVAASWLAISSSVTGSSDQAPAVMSLVGAESPELCFVAGSAADIAESACVTPIQRCIRCQSREAQRQGLTAVGKYVVVVFFYFYDGNQGKHRVTKRGPALSNPMFTLVTGIVGRWRAVCVTALQRPNSDAAAIRIVVGIAAASLSVTERLQADEVIRSLNQESKGRSEELSINPKDEL</sequence>
<name>A0ABN9M562_9NEOB</name>
<dbReference type="PANTHER" id="PTHR14049">
    <property type="entry name" value="LEPRECAN 1"/>
    <property type="match status" value="1"/>
</dbReference>
<protein>
    <submittedName>
        <fullName evidence="1">Uncharacterized protein</fullName>
    </submittedName>
</protein>
<proteinExistence type="predicted"/>
<reference evidence="1" key="1">
    <citation type="submission" date="2023-07" db="EMBL/GenBank/DDBJ databases">
        <authorList>
            <person name="Stuckert A."/>
        </authorList>
    </citation>
    <scope>NUCLEOTIDE SEQUENCE</scope>
</reference>
<dbReference type="EMBL" id="CAUEEQ010037806">
    <property type="protein sequence ID" value="CAJ0954129.1"/>
    <property type="molecule type" value="Genomic_DNA"/>
</dbReference>
<accession>A0ABN9M562</accession>
<dbReference type="InterPro" id="IPR039575">
    <property type="entry name" value="P3H"/>
</dbReference>
<evidence type="ECO:0000313" key="2">
    <source>
        <dbReference type="Proteomes" id="UP001176940"/>
    </source>
</evidence>
<evidence type="ECO:0000313" key="1">
    <source>
        <dbReference type="EMBL" id="CAJ0954129.1"/>
    </source>
</evidence>
<comment type="caution">
    <text evidence="1">The sequence shown here is derived from an EMBL/GenBank/DDBJ whole genome shotgun (WGS) entry which is preliminary data.</text>
</comment>
<gene>
    <name evidence="1" type="ORF">RIMI_LOCUS14574804</name>
</gene>
<dbReference type="PANTHER" id="PTHR14049:SF1">
    <property type="entry name" value="PROLYL 3-HYDROXYLASE 2"/>
    <property type="match status" value="1"/>
</dbReference>
<keyword evidence="2" id="KW-1185">Reference proteome</keyword>
<dbReference type="Gene3D" id="2.60.120.620">
    <property type="entry name" value="q2cbj1_9rhob like domain"/>
    <property type="match status" value="1"/>
</dbReference>
<dbReference type="Proteomes" id="UP001176940">
    <property type="component" value="Unassembled WGS sequence"/>
</dbReference>
<organism evidence="1 2">
    <name type="scientific">Ranitomeya imitator</name>
    <name type="common">mimic poison frog</name>
    <dbReference type="NCBI Taxonomy" id="111125"/>
    <lineage>
        <taxon>Eukaryota</taxon>
        <taxon>Metazoa</taxon>
        <taxon>Chordata</taxon>
        <taxon>Craniata</taxon>
        <taxon>Vertebrata</taxon>
        <taxon>Euteleostomi</taxon>
        <taxon>Amphibia</taxon>
        <taxon>Batrachia</taxon>
        <taxon>Anura</taxon>
        <taxon>Neobatrachia</taxon>
        <taxon>Hyloidea</taxon>
        <taxon>Dendrobatidae</taxon>
        <taxon>Dendrobatinae</taxon>
        <taxon>Ranitomeya</taxon>
    </lineage>
</organism>